<name>A0AAF0TZI9_SOLVR</name>
<dbReference type="InterPro" id="IPR055261">
    <property type="entry name" value="PI_transfer_N"/>
</dbReference>
<dbReference type="InterPro" id="IPR023393">
    <property type="entry name" value="START-like_dom_sf"/>
</dbReference>
<dbReference type="PANTHER" id="PTHR10658">
    <property type="entry name" value="PHOSPHATIDYLINOSITOL TRANSFER PROTEIN"/>
    <property type="match status" value="1"/>
</dbReference>
<organism evidence="2 3">
    <name type="scientific">Solanum verrucosum</name>
    <dbReference type="NCBI Taxonomy" id="315347"/>
    <lineage>
        <taxon>Eukaryota</taxon>
        <taxon>Viridiplantae</taxon>
        <taxon>Streptophyta</taxon>
        <taxon>Embryophyta</taxon>
        <taxon>Tracheophyta</taxon>
        <taxon>Spermatophyta</taxon>
        <taxon>Magnoliopsida</taxon>
        <taxon>eudicotyledons</taxon>
        <taxon>Gunneridae</taxon>
        <taxon>Pentapetalae</taxon>
        <taxon>asterids</taxon>
        <taxon>lamiids</taxon>
        <taxon>Solanales</taxon>
        <taxon>Solanaceae</taxon>
        <taxon>Solanoideae</taxon>
        <taxon>Solaneae</taxon>
        <taxon>Solanum</taxon>
    </lineage>
</organism>
<proteinExistence type="predicted"/>
<dbReference type="CDD" id="cd02120">
    <property type="entry name" value="PA_subtilisin_like"/>
    <property type="match status" value="1"/>
</dbReference>
<dbReference type="PANTHER" id="PTHR10658:SF11">
    <property type="entry name" value="VIBRATOR, ISOFORM B"/>
    <property type="match status" value="1"/>
</dbReference>
<evidence type="ECO:0000313" key="2">
    <source>
        <dbReference type="EMBL" id="WMV32453.1"/>
    </source>
</evidence>
<gene>
    <name evidence="2" type="ORF">MTR67_025838</name>
</gene>
<dbReference type="GO" id="GO:0005548">
    <property type="term" value="F:phospholipid transporter activity"/>
    <property type="evidence" value="ECO:0007669"/>
    <property type="project" value="InterPro"/>
</dbReference>
<dbReference type="EMBL" id="CP133617">
    <property type="protein sequence ID" value="WMV32453.1"/>
    <property type="molecule type" value="Genomic_DNA"/>
</dbReference>
<feature type="domain" description="Phosphatidylinositol transfer protein N-terminal" evidence="1">
    <location>
        <begin position="26"/>
        <end position="198"/>
    </location>
</feature>
<dbReference type="PRINTS" id="PR00391">
    <property type="entry name" value="PITRANSFER"/>
</dbReference>
<protein>
    <recommendedName>
        <fullName evidence="1">Phosphatidylinositol transfer protein N-terminal domain-containing protein</fullName>
    </recommendedName>
</protein>
<dbReference type="Proteomes" id="UP001234989">
    <property type="component" value="Chromosome 6"/>
</dbReference>
<accession>A0AAF0TZI9</accession>
<reference evidence="2" key="1">
    <citation type="submission" date="2023-08" db="EMBL/GenBank/DDBJ databases">
        <title>A de novo genome assembly of Solanum verrucosum Schlechtendal, a Mexican diploid species geographically isolated from the other diploid A-genome species in potato relatives.</title>
        <authorList>
            <person name="Hosaka K."/>
        </authorList>
    </citation>
    <scope>NUCLEOTIDE SEQUENCE</scope>
    <source>
        <tissue evidence="2">Young leaves</tissue>
    </source>
</reference>
<dbReference type="Pfam" id="PF02121">
    <property type="entry name" value="IP_trans"/>
    <property type="match status" value="1"/>
</dbReference>
<sequence length="331" mass="36323">MTSLSLGDSLKSNCDALVIGRVFELQYQVAQMYMVMKMQQESTTGDEGVEVLQNRPFSDDEFVGGQYTSKFYHLQSKAPSWLTTFAPADALVMQEEAWNAYPKCRSVLKFSIDFFLQSPYFSKFFMSIDTIHKADNGYSENVHGLSEDQLAVRQVEVIDIASAATDYWSYIVGRNNVDLSNFQSARCGRGPLLEGWQLRGLGTRLCNLLVVFSLLRESVLEFRRNQSSSSSQGQVVKEARGVGMTLTNTAANGEELVADSHLLAVAVGVMVERAVKHYALAQNAIATLRFLGTKLSIRPSTGGGCTRGTNSLTLEILKPVMVAPGVSIVAA</sequence>
<evidence type="ECO:0000259" key="1">
    <source>
        <dbReference type="Pfam" id="PF02121"/>
    </source>
</evidence>
<evidence type="ECO:0000313" key="3">
    <source>
        <dbReference type="Proteomes" id="UP001234989"/>
    </source>
</evidence>
<dbReference type="AlphaFoldDB" id="A0AAF0TZI9"/>
<dbReference type="SUPFAM" id="SSF55961">
    <property type="entry name" value="Bet v1-like"/>
    <property type="match status" value="1"/>
</dbReference>
<keyword evidence="3" id="KW-1185">Reference proteome</keyword>
<dbReference type="InterPro" id="IPR001666">
    <property type="entry name" value="PI_transfer"/>
</dbReference>
<dbReference type="Gene3D" id="3.30.530.20">
    <property type="match status" value="1"/>
</dbReference>